<evidence type="ECO:0000313" key="5">
    <source>
        <dbReference type="Proteomes" id="UP000076969"/>
    </source>
</evidence>
<evidence type="ECO:0000259" key="3">
    <source>
        <dbReference type="Pfam" id="PF19290"/>
    </source>
</evidence>
<dbReference type="GO" id="GO:0005829">
    <property type="term" value="C:cytosol"/>
    <property type="evidence" value="ECO:0007669"/>
    <property type="project" value="TreeGrafter"/>
</dbReference>
<dbReference type="PANTHER" id="PTHR43421:SF1">
    <property type="entry name" value="METALLOPROTEASE PMBA"/>
    <property type="match status" value="1"/>
</dbReference>
<dbReference type="Pfam" id="PF01523">
    <property type="entry name" value="PmbA_TldD_1st"/>
    <property type="match status" value="1"/>
</dbReference>
<sequence>MIERLIGILERENVEWELYWEKSRNGSFRIENERLERSQRKFQSGIGLRVGYRGKLGFSYITGLNHDKETLEEFAKRTVKLAKVSEVPFRGFPSEKSPAKVKGLYDKRIDDIPFEDAHAIARDFAEKIAELKAGRKKYTLSGSLAFGVNFYGIANSNGIFLEDRSTGMSVSTYAVKKGTKTGSGSYYQSYRSLQPFEELEVAVEKAVEEAHMNYMAEKLPPYKGELLLEPQAFRAIVGIFLENLFGDNVYHGRSRFTKIGEKVSSEELTLIDDATVDGGVGSYPFDGEGNPGKKTVLVERGTLKGFLLDETYARLLGIESTGNAVRDFRTVPHVGTSNVVVEPGEESLDDFEGVVVKKVFGEHTANPISGDFSLTVELGYVVKDGDVRPFKDNMLVGNVFELFNLVVAVGKEFERVGSFYSPRILGIGKIV</sequence>
<dbReference type="EMBL" id="CP015520">
    <property type="protein sequence ID" value="ANF22605.1"/>
    <property type="molecule type" value="Genomic_DNA"/>
</dbReference>
<dbReference type="InterPro" id="IPR002510">
    <property type="entry name" value="Metalloprtase-TldD/E_N"/>
</dbReference>
<dbReference type="PANTHER" id="PTHR43421">
    <property type="entry name" value="METALLOPROTEASE PMBA"/>
    <property type="match status" value="1"/>
</dbReference>
<dbReference type="InterPro" id="IPR036059">
    <property type="entry name" value="TldD/PmbA_sf"/>
</dbReference>
<feature type="domain" description="Metalloprotease TldD/E central" evidence="3">
    <location>
        <begin position="109"/>
        <end position="212"/>
    </location>
</feature>
<dbReference type="Pfam" id="PF19289">
    <property type="entry name" value="PmbA_TldD_3rd"/>
    <property type="match status" value="1"/>
</dbReference>
<dbReference type="AlphaFoldDB" id="A0A172WH09"/>
<dbReference type="Gene3D" id="3.30.2290.10">
    <property type="entry name" value="PmbA/TldD superfamily"/>
    <property type="match status" value="1"/>
</dbReference>
<dbReference type="InterPro" id="IPR047657">
    <property type="entry name" value="PmbA"/>
</dbReference>
<dbReference type="OrthoDB" id="84520at2157"/>
<organism evidence="4 5">
    <name type="scientific">Thermococcus piezophilus</name>
    <dbReference type="NCBI Taxonomy" id="1712654"/>
    <lineage>
        <taxon>Archaea</taxon>
        <taxon>Methanobacteriati</taxon>
        <taxon>Methanobacteriota</taxon>
        <taxon>Thermococci</taxon>
        <taxon>Thermococcales</taxon>
        <taxon>Thermococcaceae</taxon>
        <taxon>Thermococcus</taxon>
    </lineage>
</organism>
<dbReference type="GO" id="GO:0008237">
    <property type="term" value="F:metallopeptidase activity"/>
    <property type="evidence" value="ECO:0007669"/>
    <property type="project" value="InterPro"/>
</dbReference>
<protein>
    <submittedName>
        <fullName evidence="4">Peptidase</fullName>
    </submittedName>
</protein>
<proteinExistence type="predicted"/>
<dbReference type="InterPro" id="IPR045569">
    <property type="entry name" value="Metalloprtase-TldD/E_C"/>
</dbReference>
<dbReference type="GO" id="GO:0006508">
    <property type="term" value="P:proteolysis"/>
    <property type="evidence" value="ECO:0007669"/>
    <property type="project" value="InterPro"/>
</dbReference>
<name>A0A172WH09_9EURY</name>
<evidence type="ECO:0000259" key="2">
    <source>
        <dbReference type="Pfam" id="PF19289"/>
    </source>
</evidence>
<dbReference type="InterPro" id="IPR035068">
    <property type="entry name" value="TldD/PmbA_N"/>
</dbReference>
<reference evidence="5" key="1">
    <citation type="journal article" date="2016" name="Syst. Appl. Microbiol.">
        <title>Thermococcus piezophilus sp. nov., a novel hyperthermophilic and piezophilic archaeon with a broad pressure range for growth, isolated from a deepest hydrothermal vent at the Mid-Cayman Rise.</title>
        <authorList>
            <person name="Dalmasso C."/>
            <person name="Oger P."/>
            <person name="Selva G."/>
            <person name="Courtine D."/>
            <person name="L'Haridon S."/>
            <person name="Garlaschelli A."/>
            <person name="Roussel E."/>
            <person name="Miyazaki J."/>
            <person name="Reveillaud J."/>
            <person name="Jebbar M."/>
            <person name="Takai K."/>
            <person name="Maignien L."/>
            <person name="Alain K."/>
        </authorList>
    </citation>
    <scope>NUCLEOTIDE SEQUENCE [LARGE SCALE GENOMIC DNA]</scope>
    <source>
        <strain evidence="5">CDGS</strain>
    </source>
</reference>
<dbReference type="STRING" id="1712654.A7C91_05045"/>
<feature type="domain" description="Metalloprotease TldD/E N-terminal" evidence="1">
    <location>
        <begin position="16"/>
        <end position="82"/>
    </location>
</feature>
<dbReference type="InterPro" id="IPR045570">
    <property type="entry name" value="Metalloprtase-TldD/E_cen_dom"/>
</dbReference>
<dbReference type="Pfam" id="PF19290">
    <property type="entry name" value="PmbA_TldD_2nd"/>
    <property type="match status" value="1"/>
</dbReference>
<dbReference type="SUPFAM" id="SSF111283">
    <property type="entry name" value="Putative modulator of DNA gyrase, PmbA/TldD"/>
    <property type="match status" value="1"/>
</dbReference>
<keyword evidence="5" id="KW-1185">Reference proteome</keyword>
<evidence type="ECO:0000259" key="1">
    <source>
        <dbReference type="Pfam" id="PF01523"/>
    </source>
</evidence>
<feature type="domain" description="Metalloprotease TldD/E C-terminal" evidence="2">
    <location>
        <begin position="225"/>
        <end position="425"/>
    </location>
</feature>
<accession>A0A172WH09</accession>
<dbReference type="KEGG" id="tpie:A7C91_05045"/>
<dbReference type="Proteomes" id="UP000076969">
    <property type="component" value="Chromosome"/>
</dbReference>
<evidence type="ECO:0000313" key="4">
    <source>
        <dbReference type="EMBL" id="ANF22605.1"/>
    </source>
</evidence>
<dbReference type="RefSeq" id="WP_068665465.1">
    <property type="nucleotide sequence ID" value="NZ_CP015520.1"/>
</dbReference>
<dbReference type="GeneID" id="28495537"/>
<gene>
    <name evidence="4" type="ORF">A7C91_05045</name>
</gene>